<comment type="caution">
    <text evidence="1">The sequence shown here is derived from an EMBL/GenBank/DDBJ whole genome shotgun (WGS) entry which is preliminary data.</text>
</comment>
<dbReference type="RefSeq" id="WP_344753101.1">
    <property type="nucleotide sequence ID" value="NZ_BAABAE010000001.1"/>
</dbReference>
<evidence type="ECO:0000313" key="1">
    <source>
        <dbReference type="EMBL" id="GAA3730325.1"/>
    </source>
</evidence>
<reference evidence="2" key="1">
    <citation type="journal article" date="2019" name="Int. J. Syst. Evol. Microbiol.">
        <title>The Global Catalogue of Microorganisms (GCM) 10K type strain sequencing project: providing services to taxonomists for standard genome sequencing and annotation.</title>
        <authorList>
            <consortium name="The Broad Institute Genomics Platform"/>
            <consortium name="The Broad Institute Genome Sequencing Center for Infectious Disease"/>
            <person name="Wu L."/>
            <person name="Ma J."/>
        </authorList>
    </citation>
    <scope>NUCLEOTIDE SEQUENCE [LARGE SCALE GENOMIC DNA]</scope>
    <source>
        <strain evidence="2">JCM 16949</strain>
    </source>
</reference>
<proteinExistence type="predicted"/>
<gene>
    <name evidence="1" type="ORF">GCM10022239_03650</name>
</gene>
<accession>A0ABP7F5Z5</accession>
<organism evidence="1 2">
    <name type="scientific">Leifsonella bigeumensis</name>
    <dbReference type="NCBI Taxonomy" id="433643"/>
    <lineage>
        <taxon>Bacteria</taxon>
        <taxon>Bacillati</taxon>
        <taxon>Actinomycetota</taxon>
        <taxon>Actinomycetes</taxon>
        <taxon>Micrococcales</taxon>
        <taxon>Microbacteriaceae</taxon>
        <taxon>Leifsonella</taxon>
    </lineage>
</organism>
<keyword evidence="2" id="KW-1185">Reference proteome</keyword>
<protein>
    <submittedName>
        <fullName evidence="1">Uncharacterized protein</fullName>
    </submittedName>
</protein>
<sequence>MTLICITHSMPGRSCTFRGHHLDTCDGTRNGKECHGCLPRPAETGILCRSCWERFEAALSTAVDLITHLRSVEKGPVSIDGVRTSTVVAPTFPGSWQAADRLWVALCKVAIVHAIDTRGEEPLWPSWTSEGLGFSMTATIDQVADAVKGLVEWVSASPESVVARTAGAEAAVEFFREVQRALAMFPISERDQKLRPIRCRECQQFTLWKHPPLHYLDDIVVQCANPACQALYDPDMARFDMLVLAQELSQQRPDVSAAIAEQVTKLLAQPSAELLSLAGLSAACEAGDHWNSLGWGGCRSVSCHCECHEHADVTVGHGALTTVTVGAPLSLPPSTAVQDPGTCPRCWLIHEGACA</sequence>
<dbReference type="EMBL" id="BAABAE010000001">
    <property type="protein sequence ID" value="GAA3730325.1"/>
    <property type="molecule type" value="Genomic_DNA"/>
</dbReference>
<name>A0ABP7F5Z5_9MICO</name>
<dbReference type="Proteomes" id="UP001501004">
    <property type="component" value="Unassembled WGS sequence"/>
</dbReference>
<evidence type="ECO:0000313" key="2">
    <source>
        <dbReference type="Proteomes" id="UP001501004"/>
    </source>
</evidence>